<comment type="caution">
    <text evidence="1">The sequence shown here is derived from an EMBL/GenBank/DDBJ whole genome shotgun (WGS) entry which is preliminary data.</text>
</comment>
<dbReference type="InterPro" id="IPR027523">
    <property type="entry name" value="CLU_prot"/>
</dbReference>
<organism evidence="1 2">
    <name type="scientific">Flemingia macrophylla</name>
    <dbReference type="NCBI Taxonomy" id="520843"/>
    <lineage>
        <taxon>Eukaryota</taxon>
        <taxon>Viridiplantae</taxon>
        <taxon>Streptophyta</taxon>
        <taxon>Embryophyta</taxon>
        <taxon>Tracheophyta</taxon>
        <taxon>Spermatophyta</taxon>
        <taxon>Magnoliopsida</taxon>
        <taxon>eudicotyledons</taxon>
        <taxon>Gunneridae</taxon>
        <taxon>Pentapetalae</taxon>
        <taxon>rosids</taxon>
        <taxon>fabids</taxon>
        <taxon>Fabales</taxon>
        <taxon>Fabaceae</taxon>
        <taxon>Papilionoideae</taxon>
        <taxon>50 kb inversion clade</taxon>
        <taxon>NPAAA clade</taxon>
        <taxon>indigoferoid/millettioid clade</taxon>
        <taxon>Phaseoleae</taxon>
        <taxon>Flemingia</taxon>
    </lineage>
</organism>
<dbReference type="Proteomes" id="UP001603857">
    <property type="component" value="Unassembled WGS sequence"/>
</dbReference>
<reference evidence="1 2" key="1">
    <citation type="submission" date="2024-08" db="EMBL/GenBank/DDBJ databases">
        <title>Insights into the chromosomal genome structure of Flemingia macrophylla.</title>
        <authorList>
            <person name="Ding Y."/>
            <person name="Zhao Y."/>
            <person name="Bi W."/>
            <person name="Wu M."/>
            <person name="Zhao G."/>
            <person name="Gong Y."/>
            <person name="Li W."/>
            <person name="Zhang P."/>
        </authorList>
    </citation>
    <scope>NUCLEOTIDE SEQUENCE [LARGE SCALE GENOMIC DNA]</scope>
    <source>
        <strain evidence="1">DYQJB</strain>
        <tissue evidence="1">Leaf</tissue>
    </source>
</reference>
<evidence type="ECO:0000313" key="2">
    <source>
        <dbReference type="Proteomes" id="UP001603857"/>
    </source>
</evidence>
<sequence>MPLLISTKRILKQVGLELVPRDYDMDTTSPFRKTDIGSMVPIYKHVACSSADGFTLLESSKTSLDKV</sequence>
<dbReference type="AlphaFoldDB" id="A0ABD1MUM0"/>
<proteinExistence type="predicted"/>
<dbReference type="EMBL" id="JBGMDY010000003">
    <property type="protein sequence ID" value="KAL2339346.1"/>
    <property type="molecule type" value="Genomic_DNA"/>
</dbReference>
<evidence type="ECO:0000313" key="1">
    <source>
        <dbReference type="EMBL" id="KAL2339346.1"/>
    </source>
</evidence>
<accession>A0ABD1MUM0</accession>
<keyword evidence="2" id="KW-1185">Reference proteome</keyword>
<dbReference type="PANTHER" id="PTHR12601">
    <property type="entry name" value="EUKARYOTIC TRANSLATION INITIATION FACTOR 3 SUBUNIT EIF-3"/>
    <property type="match status" value="1"/>
</dbReference>
<protein>
    <submittedName>
        <fullName evidence="1">Uncharacterized protein</fullName>
    </submittedName>
</protein>
<gene>
    <name evidence="1" type="ORF">Fmac_007286</name>
</gene>
<dbReference type="PANTHER" id="PTHR12601:SF39">
    <property type="entry name" value="PROTEIN REDUCED CHLOROPLAST COVERAGE 2"/>
    <property type="match status" value="1"/>
</dbReference>
<name>A0ABD1MUM0_9FABA</name>